<dbReference type="Proteomes" id="UP000294547">
    <property type="component" value="Unassembled WGS sequence"/>
</dbReference>
<accession>A0A4R6RLZ5</accession>
<evidence type="ECO:0000313" key="4">
    <source>
        <dbReference type="Proteomes" id="UP000294547"/>
    </source>
</evidence>
<keyword evidence="1" id="KW-1133">Transmembrane helix</keyword>
<reference evidence="3 4" key="1">
    <citation type="submission" date="2019-03" db="EMBL/GenBank/DDBJ databases">
        <title>Genomic Encyclopedia of Type Strains, Phase IV (KMG-IV): sequencing the most valuable type-strain genomes for metagenomic binning, comparative biology and taxonomic classification.</title>
        <authorList>
            <person name="Goeker M."/>
        </authorList>
    </citation>
    <scope>NUCLEOTIDE SEQUENCE [LARGE SCALE GENOMIC DNA]</scope>
    <source>
        <strain evidence="3 4">DSM 102969</strain>
    </source>
</reference>
<evidence type="ECO:0000259" key="2">
    <source>
        <dbReference type="Pfam" id="PF09976"/>
    </source>
</evidence>
<evidence type="ECO:0000313" key="3">
    <source>
        <dbReference type="EMBL" id="TDP86776.1"/>
    </source>
</evidence>
<dbReference type="AlphaFoldDB" id="A0A4R6RLZ5"/>
<comment type="caution">
    <text evidence="3">The sequence shown here is derived from an EMBL/GenBank/DDBJ whole genome shotgun (WGS) entry which is preliminary data.</text>
</comment>
<feature type="domain" description="Ancillary SecYEG translocon subunit/Cell division coordinator CpoB TPR" evidence="2">
    <location>
        <begin position="20"/>
        <end position="187"/>
    </location>
</feature>
<dbReference type="InterPro" id="IPR018704">
    <property type="entry name" value="SecYEG/CpoB_TPR"/>
</dbReference>
<dbReference type="EMBL" id="SNXY01000006">
    <property type="protein sequence ID" value="TDP86776.1"/>
    <property type="molecule type" value="Genomic_DNA"/>
</dbReference>
<dbReference type="RefSeq" id="WP_126536612.1">
    <property type="nucleotide sequence ID" value="NZ_BSPM01000008.1"/>
</dbReference>
<proteinExistence type="predicted"/>
<protein>
    <recommendedName>
        <fullName evidence="2">Ancillary SecYEG translocon subunit/Cell division coordinator CpoB TPR domain-containing protein</fullName>
    </recommendedName>
</protein>
<keyword evidence="1" id="KW-0812">Transmembrane</keyword>
<keyword evidence="4" id="KW-1185">Reference proteome</keyword>
<gene>
    <name evidence="3" type="ORF">EDD54_0659</name>
</gene>
<name>A0A4R6RLZ5_9HYPH</name>
<dbReference type="OrthoDB" id="7173339at2"/>
<dbReference type="Pfam" id="PF09976">
    <property type="entry name" value="TPR_21"/>
    <property type="match status" value="1"/>
</dbReference>
<feature type="transmembrane region" description="Helical" evidence="1">
    <location>
        <begin position="20"/>
        <end position="42"/>
    </location>
</feature>
<organism evidence="3 4">
    <name type="scientific">Oharaeibacter diazotrophicus</name>
    <dbReference type="NCBI Taxonomy" id="1920512"/>
    <lineage>
        <taxon>Bacteria</taxon>
        <taxon>Pseudomonadati</taxon>
        <taxon>Pseudomonadota</taxon>
        <taxon>Alphaproteobacteria</taxon>
        <taxon>Hyphomicrobiales</taxon>
        <taxon>Pleomorphomonadaceae</taxon>
        <taxon>Oharaeibacter</taxon>
    </lineage>
</organism>
<sequence length="228" mass="24068">MTDIFDEVGEDLRRDRLTKLWKSYSGVVIGVAVLIVAGTAAWRGWEYYTERQAAAAGDAFRAALASAKDEDHGAVAEALTAFASDAPKDYRALALMRAAAERLAAGETDNALAAFETISKDAAVPQEIRDVAALRAAMVAVDRDDLAAIKARVAPYDNDVSPWRFSARELVALAAVKAEAWDEARAALAKIDNDPQTPQDVSSRAGILSGIVRAAAGEPAKPATPAGS</sequence>
<keyword evidence="1" id="KW-0472">Membrane</keyword>
<evidence type="ECO:0000256" key="1">
    <source>
        <dbReference type="SAM" id="Phobius"/>
    </source>
</evidence>